<evidence type="ECO:0000313" key="3">
    <source>
        <dbReference type="EMBL" id="KAK1847367.1"/>
    </source>
</evidence>
<proteinExistence type="predicted"/>
<feature type="transmembrane region" description="Helical" evidence="2">
    <location>
        <begin position="59"/>
        <end position="78"/>
    </location>
</feature>
<comment type="caution">
    <text evidence="3">The sequence shown here is derived from an EMBL/GenBank/DDBJ whole genome shotgun (WGS) entry which is preliminary data.</text>
</comment>
<accession>A0AAD9EH72</accession>
<evidence type="ECO:0000256" key="2">
    <source>
        <dbReference type="SAM" id="Phobius"/>
    </source>
</evidence>
<protein>
    <submittedName>
        <fullName evidence="3">Uncharacterized protein</fullName>
    </submittedName>
</protein>
<evidence type="ECO:0000256" key="1">
    <source>
        <dbReference type="SAM" id="MobiDB-lite"/>
    </source>
</evidence>
<evidence type="ECO:0000313" key="4">
    <source>
        <dbReference type="Proteomes" id="UP001243330"/>
    </source>
</evidence>
<dbReference type="EMBL" id="JAQOWY010000204">
    <property type="protein sequence ID" value="KAK1847367.1"/>
    <property type="molecule type" value="Genomic_DNA"/>
</dbReference>
<name>A0AAD9EH72_9PEZI</name>
<organism evidence="3 4">
    <name type="scientific">Colletotrichum chrysophilum</name>
    <dbReference type="NCBI Taxonomy" id="1836956"/>
    <lineage>
        <taxon>Eukaryota</taxon>
        <taxon>Fungi</taxon>
        <taxon>Dikarya</taxon>
        <taxon>Ascomycota</taxon>
        <taxon>Pezizomycotina</taxon>
        <taxon>Sordariomycetes</taxon>
        <taxon>Hypocreomycetidae</taxon>
        <taxon>Glomerellales</taxon>
        <taxon>Glomerellaceae</taxon>
        <taxon>Colletotrichum</taxon>
        <taxon>Colletotrichum gloeosporioides species complex</taxon>
    </lineage>
</organism>
<keyword evidence="2" id="KW-0472">Membrane</keyword>
<keyword evidence="2" id="KW-1133">Transmembrane helix</keyword>
<reference evidence="3" key="1">
    <citation type="submission" date="2023-01" db="EMBL/GenBank/DDBJ databases">
        <title>Colletotrichum chrysophilum M932 genome sequence.</title>
        <authorList>
            <person name="Baroncelli R."/>
        </authorList>
    </citation>
    <scope>NUCLEOTIDE SEQUENCE</scope>
    <source>
        <strain evidence="3">M932</strain>
    </source>
</reference>
<keyword evidence="2" id="KW-0812">Transmembrane</keyword>
<gene>
    <name evidence="3" type="ORF">CCHR01_09966</name>
</gene>
<keyword evidence="4" id="KW-1185">Reference proteome</keyword>
<dbReference type="AlphaFoldDB" id="A0AAD9EH72"/>
<dbReference type="Proteomes" id="UP001243330">
    <property type="component" value="Unassembled WGS sequence"/>
</dbReference>
<sequence length="97" mass="10500">MFGPQAQSAIAPPNSFLPPPSPLVPGNQANATGAAHRTQAVLHSHRLPTEPSPSSRPSLAPAGLGSFISFLYFFTWLIQSRYGSQVYRRESHTRIDG</sequence>
<feature type="region of interest" description="Disordered" evidence="1">
    <location>
        <begin position="1"/>
        <end position="58"/>
    </location>
</feature>